<dbReference type="HOGENOM" id="CLU_3380555_0_0_10"/>
<dbReference type="Proteomes" id="UP000009872">
    <property type="component" value="Unassembled WGS sequence"/>
</dbReference>
<dbReference type="AlphaFoldDB" id="K9ETM8"/>
<organism evidence="1 2">
    <name type="scientific">Bacteroides oleiciplenus YIT 12058</name>
    <dbReference type="NCBI Taxonomy" id="742727"/>
    <lineage>
        <taxon>Bacteria</taxon>
        <taxon>Pseudomonadati</taxon>
        <taxon>Bacteroidota</taxon>
        <taxon>Bacteroidia</taxon>
        <taxon>Bacteroidales</taxon>
        <taxon>Bacteroidaceae</taxon>
        <taxon>Bacteroides</taxon>
    </lineage>
</organism>
<gene>
    <name evidence="1" type="ORF">HMPREF9447_00207</name>
</gene>
<evidence type="ECO:0000313" key="1">
    <source>
        <dbReference type="EMBL" id="EKU92550.1"/>
    </source>
</evidence>
<reference evidence="1 2" key="1">
    <citation type="submission" date="2012-09" db="EMBL/GenBank/DDBJ databases">
        <title>The Genome Sequence of Bacteroides oleiciplenus YIT 12058.</title>
        <authorList>
            <consortium name="The Broad Institute Genome Sequencing Platform"/>
            <person name="Earl A."/>
            <person name="Ward D."/>
            <person name="Feldgarden M."/>
            <person name="Gevers D."/>
            <person name="Morotomi M."/>
            <person name="Walker B."/>
            <person name="Young S.K."/>
            <person name="Zeng Q."/>
            <person name="Gargeya S."/>
            <person name="Fitzgerald M."/>
            <person name="Haas B."/>
            <person name="Abouelleil A."/>
            <person name="Alvarado L."/>
            <person name="Arachchi H.M."/>
            <person name="Berlin A.M."/>
            <person name="Chapman S.B."/>
            <person name="Goldberg J."/>
            <person name="Griggs A."/>
            <person name="Gujja S."/>
            <person name="Hansen M."/>
            <person name="Howarth C."/>
            <person name="Imamovic A."/>
            <person name="Larimer J."/>
            <person name="McCowen C."/>
            <person name="Montmayeur A."/>
            <person name="Murphy C."/>
            <person name="Neiman D."/>
            <person name="Pearson M."/>
            <person name="Priest M."/>
            <person name="Roberts A."/>
            <person name="Saif S."/>
            <person name="Shea T."/>
            <person name="Sisk P."/>
            <person name="Sykes S."/>
            <person name="Wortman J."/>
            <person name="Nusbaum C."/>
            <person name="Birren B."/>
        </authorList>
    </citation>
    <scope>NUCLEOTIDE SEQUENCE [LARGE SCALE GENOMIC DNA]</scope>
    <source>
        <strain evidence="1 2">YIT 12058</strain>
    </source>
</reference>
<evidence type="ECO:0000313" key="2">
    <source>
        <dbReference type="Proteomes" id="UP000009872"/>
    </source>
</evidence>
<protein>
    <submittedName>
        <fullName evidence="1">Uncharacterized protein</fullName>
    </submittedName>
</protein>
<keyword evidence="2" id="KW-1185">Reference proteome</keyword>
<accession>K9ETM8</accession>
<sequence length="33" mass="3905">MTSLIVLIFSELDHSYHLVNSYPINFVIWLLLL</sequence>
<dbReference type="EMBL" id="ADLF01000001">
    <property type="protein sequence ID" value="EKU92550.1"/>
    <property type="molecule type" value="Genomic_DNA"/>
</dbReference>
<comment type="caution">
    <text evidence="1">The sequence shown here is derived from an EMBL/GenBank/DDBJ whole genome shotgun (WGS) entry which is preliminary data.</text>
</comment>
<proteinExistence type="predicted"/>
<name>K9ETM8_9BACE</name>